<keyword evidence="3 6" id="KW-0540">Nuclease</keyword>
<evidence type="ECO:0000256" key="2">
    <source>
        <dbReference type="ARBA" id="ARBA00022552"/>
    </source>
</evidence>
<comment type="cofactor">
    <cofactor evidence="6">
        <name>Mg(2+)</name>
        <dbReference type="ChEBI" id="CHEBI:18420"/>
    </cofactor>
</comment>
<keyword evidence="2 6" id="KW-0698">rRNA processing</keyword>
<evidence type="ECO:0000256" key="6">
    <source>
        <dbReference type="HAMAP-Rule" id="MF_01468"/>
    </source>
</evidence>
<keyword evidence="5 6" id="KW-0378">Hydrolase</keyword>
<dbReference type="GO" id="GO:0006364">
    <property type="term" value="P:rRNA processing"/>
    <property type="evidence" value="ECO:0007669"/>
    <property type="project" value="UniProtKB-UniRule"/>
</dbReference>
<keyword evidence="6" id="KW-0963">Cytoplasm</keyword>
<dbReference type="GO" id="GO:0005737">
    <property type="term" value="C:cytoplasm"/>
    <property type="evidence" value="ECO:0007669"/>
    <property type="project" value="UniProtKB-SubCell"/>
</dbReference>
<sequence>MEKKLILKGCRICSPYLKDKEEGRINMLEDLRIREFTIDEVKMLNPLQLALIGDGVYEMFIRNYVLSCNINLSAHKMHVAAIGFVKAKSQSIIMHVLEQKLTEEEEYIYKRGRNAKSATVPKNADVRDYRMATGLEALIGYLYLVGNKERLHYILNASIEIIKKTS</sequence>
<comment type="subunit">
    <text evidence="6">Homodimer.</text>
</comment>
<dbReference type="Proteomes" id="UP000239471">
    <property type="component" value="Unassembled WGS sequence"/>
</dbReference>
<evidence type="ECO:0000256" key="5">
    <source>
        <dbReference type="ARBA" id="ARBA00022801"/>
    </source>
</evidence>
<dbReference type="InterPro" id="IPR008226">
    <property type="entry name" value="Mini3_fam"/>
</dbReference>
<dbReference type="PANTHER" id="PTHR34276">
    <property type="entry name" value="MINI-RIBONUCLEASE 3"/>
    <property type="match status" value="1"/>
</dbReference>
<name>A0A2T0BAM1_9CLOT</name>
<organism evidence="8 9">
    <name type="scientific">Clostridium vincentii</name>
    <dbReference type="NCBI Taxonomy" id="52704"/>
    <lineage>
        <taxon>Bacteria</taxon>
        <taxon>Bacillati</taxon>
        <taxon>Bacillota</taxon>
        <taxon>Clostridia</taxon>
        <taxon>Eubacteriales</taxon>
        <taxon>Clostridiaceae</taxon>
        <taxon>Clostridium</taxon>
    </lineage>
</organism>
<feature type="domain" description="RNase III" evidence="7">
    <location>
        <begin position="30"/>
        <end position="164"/>
    </location>
</feature>
<dbReference type="Pfam" id="PF00636">
    <property type="entry name" value="Ribonuclease_3"/>
    <property type="match status" value="1"/>
</dbReference>
<feature type="active site" evidence="6">
    <location>
        <position position="54"/>
    </location>
</feature>
<comment type="similarity">
    <text evidence="6">Belongs to the MrnC RNase family.</text>
</comment>
<evidence type="ECO:0000256" key="3">
    <source>
        <dbReference type="ARBA" id="ARBA00022722"/>
    </source>
</evidence>
<reference evidence="8 9" key="1">
    <citation type="submission" date="2018-03" db="EMBL/GenBank/DDBJ databases">
        <title>Genome sequence of Clostridium vincentii DSM 10228.</title>
        <authorList>
            <person name="Poehlein A."/>
            <person name="Daniel R."/>
        </authorList>
    </citation>
    <scope>NUCLEOTIDE SEQUENCE [LARGE SCALE GENOMIC DNA]</scope>
    <source>
        <strain evidence="8 9">DSM 10228</strain>
    </source>
</reference>
<dbReference type="HAMAP" id="MF_01468">
    <property type="entry name" value="RNase_Mini_III"/>
    <property type="match status" value="1"/>
</dbReference>
<comment type="subcellular location">
    <subcellularLocation>
        <location evidence="6">Cytoplasm</location>
    </subcellularLocation>
</comment>
<dbReference type="GO" id="GO:0019843">
    <property type="term" value="F:rRNA binding"/>
    <property type="evidence" value="ECO:0007669"/>
    <property type="project" value="UniProtKB-UniRule"/>
</dbReference>
<dbReference type="AlphaFoldDB" id="A0A2T0BAM1"/>
<dbReference type="SUPFAM" id="SSF69065">
    <property type="entry name" value="RNase III domain-like"/>
    <property type="match status" value="1"/>
</dbReference>
<keyword evidence="6" id="KW-0460">Magnesium</keyword>
<gene>
    <name evidence="6 8" type="primary">mrnC</name>
    <name evidence="8" type="ORF">CLVI_29140</name>
</gene>
<keyword evidence="4 6" id="KW-0255">Endonuclease</keyword>
<evidence type="ECO:0000256" key="4">
    <source>
        <dbReference type="ARBA" id="ARBA00022759"/>
    </source>
</evidence>
<dbReference type="InterPro" id="IPR000999">
    <property type="entry name" value="RNase_III_dom"/>
</dbReference>
<dbReference type="PANTHER" id="PTHR34276:SF1">
    <property type="entry name" value="MINI-RIBONUCLEASE 3"/>
    <property type="match status" value="1"/>
</dbReference>
<dbReference type="SMART" id="SM00535">
    <property type="entry name" value="RIBOc"/>
    <property type="match status" value="1"/>
</dbReference>
<dbReference type="EMBL" id="PVXQ01000040">
    <property type="protein sequence ID" value="PRR80924.1"/>
    <property type="molecule type" value="Genomic_DNA"/>
</dbReference>
<keyword evidence="9" id="KW-1185">Reference proteome</keyword>
<evidence type="ECO:0000313" key="8">
    <source>
        <dbReference type="EMBL" id="PRR80924.1"/>
    </source>
</evidence>
<dbReference type="Gene3D" id="1.10.1520.10">
    <property type="entry name" value="Ribonuclease III domain"/>
    <property type="match status" value="1"/>
</dbReference>
<keyword evidence="6" id="KW-0699">rRNA-binding</keyword>
<accession>A0A2T0BAM1</accession>
<evidence type="ECO:0000256" key="1">
    <source>
        <dbReference type="ARBA" id="ARBA00022517"/>
    </source>
</evidence>
<protein>
    <recommendedName>
        <fullName evidence="6">Mini-ribonuclease 3</fullName>
        <shortName evidence="6">Mini-3</shortName>
        <shortName evidence="6">Mini-RNase 3</shortName>
        <ecNumber evidence="6">3.1.26.-</ecNumber>
    </recommendedName>
    <alternativeName>
        <fullName evidence="6">Mini-RNase III</fullName>
        <shortName evidence="6">Mini-III</shortName>
    </alternativeName>
</protein>
<comment type="function">
    <text evidence="6">Involved in correct processing of both the 5' and 3' ends of 23S rRNA precursor. Processes 30S rRNA precursor transcript even in absence of ribonuclease 3 (Rnc); Rnc processes 30S rRNA into smaller rRNA precursors.</text>
</comment>
<keyword evidence="6" id="KW-0694">RNA-binding</keyword>
<evidence type="ECO:0000259" key="7">
    <source>
        <dbReference type="SMART" id="SM00535"/>
    </source>
</evidence>
<proteinExistence type="inferred from homology"/>
<dbReference type="EC" id="3.1.26.-" evidence="6"/>
<dbReference type="InterPro" id="IPR036389">
    <property type="entry name" value="RNase_III_sf"/>
</dbReference>
<dbReference type="GO" id="GO:0004525">
    <property type="term" value="F:ribonuclease III activity"/>
    <property type="evidence" value="ECO:0007669"/>
    <property type="project" value="InterPro"/>
</dbReference>
<evidence type="ECO:0000313" key="9">
    <source>
        <dbReference type="Proteomes" id="UP000239471"/>
    </source>
</evidence>
<comment type="caution">
    <text evidence="8">The sequence shown here is derived from an EMBL/GenBank/DDBJ whole genome shotgun (WGS) entry which is preliminary data.</text>
</comment>
<keyword evidence="1 6" id="KW-0690">Ribosome biogenesis</keyword>